<proteinExistence type="predicted"/>
<reference evidence="5" key="1">
    <citation type="submission" date="2010-08" db="EMBL/GenBank/DDBJ databases">
        <authorList>
            <consortium name="Caenorhabditis japonica Sequencing Consortium"/>
            <person name="Wilson R.K."/>
        </authorList>
    </citation>
    <scope>NUCLEOTIDE SEQUENCE [LARGE SCALE GENOMIC DNA]</scope>
    <source>
        <strain evidence="5">DF5081</strain>
    </source>
</reference>
<feature type="region of interest" description="Disordered" evidence="1">
    <location>
        <begin position="28"/>
        <end position="76"/>
    </location>
</feature>
<feature type="chain" id="PRO_5035752573" evidence="2">
    <location>
        <begin position="20"/>
        <end position="241"/>
    </location>
</feature>
<keyword evidence="5" id="KW-1185">Reference proteome</keyword>
<evidence type="ECO:0000259" key="3">
    <source>
        <dbReference type="PROSITE" id="PS50041"/>
    </source>
</evidence>
<dbReference type="SMART" id="SM00034">
    <property type="entry name" value="CLECT"/>
    <property type="match status" value="1"/>
</dbReference>
<evidence type="ECO:0000313" key="5">
    <source>
        <dbReference type="Proteomes" id="UP000005237"/>
    </source>
</evidence>
<protein>
    <submittedName>
        <fullName evidence="4">C-type lectin domain-containing protein</fullName>
    </submittedName>
</protein>
<dbReference type="PANTHER" id="PTHR47517:SF1">
    <property type="entry name" value="C-TYPE LECTIN DOMAIN-CONTAINING PROTEIN"/>
    <property type="match status" value="1"/>
</dbReference>
<name>A0A8R1HNE4_CAEJA</name>
<dbReference type="PANTHER" id="PTHR47517">
    <property type="entry name" value="C-TYPE LECTIN-RELATED"/>
    <property type="match status" value="1"/>
</dbReference>
<dbReference type="AlphaFoldDB" id="A0A8R1HNE4"/>
<evidence type="ECO:0000256" key="1">
    <source>
        <dbReference type="SAM" id="MobiDB-lite"/>
    </source>
</evidence>
<dbReference type="Pfam" id="PF00059">
    <property type="entry name" value="Lectin_C"/>
    <property type="match status" value="1"/>
</dbReference>
<feature type="domain" description="C-type lectin" evidence="3">
    <location>
        <begin position="89"/>
        <end position="204"/>
    </location>
</feature>
<organism evidence="4 5">
    <name type="scientific">Caenorhabditis japonica</name>
    <dbReference type="NCBI Taxonomy" id="281687"/>
    <lineage>
        <taxon>Eukaryota</taxon>
        <taxon>Metazoa</taxon>
        <taxon>Ecdysozoa</taxon>
        <taxon>Nematoda</taxon>
        <taxon>Chromadorea</taxon>
        <taxon>Rhabditida</taxon>
        <taxon>Rhabditina</taxon>
        <taxon>Rhabditomorpha</taxon>
        <taxon>Rhabditoidea</taxon>
        <taxon>Rhabditidae</taxon>
        <taxon>Peloderinae</taxon>
        <taxon>Caenorhabditis</taxon>
    </lineage>
</organism>
<dbReference type="SUPFAM" id="SSF56436">
    <property type="entry name" value="C-type lectin-like"/>
    <property type="match status" value="1"/>
</dbReference>
<evidence type="ECO:0000313" key="4">
    <source>
        <dbReference type="EnsemblMetazoa" id="CJA02628.1"/>
    </source>
</evidence>
<sequence length="241" mass="26538">MKKGLFFLLFSIFLVAVVALRFDDEGDSCSSSSSSDSDENGGGHHHGGGGHHHGGGGHHPPVTQPPTQPVNNANRPKCPQDWFTSYRPQGIWCIRIGRGTMDYQGAIAQCATYGGVLSGVQTPWERWLVAQEATRQTLLHNIQIGGVWLGAQRNPRDNIFYWTDGHTVGTEGIKWGPGQPDNAVGHGPQNCLQILAISPGYWNNPGKWSAYRTGDFDDYWCNMKDPEMRLYACGMRGPSER</sequence>
<dbReference type="PROSITE" id="PS50041">
    <property type="entry name" value="C_TYPE_LECTIN_2"/>
    <property type="match status" value="1"/>
</dbReference>
<dbReference type="Proteomes" id="UP000005237">
    <property type="component" value="Unassembled WGS sequence"/>
</dbReference>
<reference evidence="4" key="2">
    <citation type="submission" date="2022-06" db="UniProtKB">
        <authorList>
            <consortium name="EnsemblMetazoa"/>
        </authorList>
    </citation>
    <scope>IDENTIFICATION</scope>
    <source>
        <strain evidence="4">DF5081</strain>
    </source>
</reference>
<dbReference type="InterPro" id="IPR016187">
    <property type="entry name" value="CTDL_fold"/>
</dbReference>
<feature type="compositionally biased region" description="Basic residues" evidence="1">
    <location>
        <begin position="43"/>
        <end position="56"/>
    </location>
</feature>
<keyword evidence="2" id="KW-0732">Signal</keyword>
<dbReference type="InterPro" id="IPR016186">
    <property type="entry name" value="C-type_lectin-like/link_sf"/>
</dbReference>
<accession>A0A8R1HNE4</accession>
<dbReference type="InterPro" id="IPR001304">
    <property type="entry name" value="C-type_lectin-like"/>
</dbReference>
<evidence type="ECO:0000256" key="2">
    <source>
        <dbReference type="SAM" id="SignalP"/>
    </source>
</evidence>
<feature type="signal peptide" evidence="2">
    <location>
        <begin position="1"/>
        <end position="19"/>
    </location>
</feature>
<dbReference type="CDD" id="cd00037">
    <property type="entry name" value="CLECT"/>
    <property type="match status" value="1"/>
</dbReference>
<dbReference type="EnsemblMetazoa" id="CJA02628.1">
    <property type="protein sequence ID" value="CJA02628.1"/>
    <property type="gene ID" value="WBGene00121832"/>
</dbReference>
<dbReference type="Gene3D" id="3.10.100.10">
    <property type="entry name" value="Mannose-Binding Protein A, subunit A"/>
    <property type="match status" value="1"/>
</dbReference>